<reference evidence="4" key="1">
    <citation type="submission" date="2016-03" db="EMBL/GenBank/DDBJ databases">
        <authorList>
            <person name="Sibley D."/>
            <person name="Venepally P."/>
            <person name="Karamycheva S."/>
            <person name="Hadjithomas M."/>
            <person name="Khan A."/>
            <person name="Brunk B."/>
            <person name="Roos D."/>
            <person name="Caler E."/>
            <person name="Lorenzi H."/>
        </authorList>
    </citation>
    <scope>NUCLEOTIDE SEQUENCE [LARGE SCALE GENOMIC DNA]</scope>
    <source>
        <strain evidence="4">TgCatPRC2</strain>
    </source>
</reference>
<protein>
    <submittedName>
        <fullName evidence="3">Putative transmembrane protein</fullName>
    </submittedName>
</protein>
<proteinExistence type="predicted"/>
<feature type="region of interest" description="Disordered" evidence="1">
    <location>
        <begin position="921"/>
        <end position="982"/>
    </location>
</feature>
<dbReference type="Proteomes" id="UP000075225">
    <property type="component" value="Unassembled WGS sequence"/>
</dbReference>
<comment type="caution">
    <text evidence="3">The sequence shown here is derived from an EMBL/GenBank/DDBJ whole genome shotgun (WGS) entry which is preliminary data.</text>
</comment>
<keyword evidence="2" id="KW-0472">Membrane</keyword>
<feature type="region of interest" description="Disordered" evidence="1">
    <location>
        <begin position="737"/>
        <end position="834"/>
    </location>
</feature>
<organism evidence="3 4">
    <name type="scientific">Toxoplasma gondii TgCatPRC2</name>
    <dbReference type="NCBI Taxonomy" id="1130821"/>
    <lineage>
        <taxon>Eukaryota</taxon>
        <taxon>Sar</taxon>
        <taxon>Alveolata</taxon>
        <taxon>Apicomplexa</taxon>
        <taxon>Conoidasida</taxon>
        <taxon>Coccidia</taxon>
        <taxon>Eucoccidiorida</taxon>
        <taxon>Eimeriorina</taxon>
        <taxon>Sarcocystidae</taxon>
        <taxon>Toxoplasma</taxon>
    </lineage>
</organism>
<feature type="compositionally biased region" description="Basic and acidic residues" evidence="1">
    <location>
        <begin position="509"/>
        <end position="519"/>
    </location>
</feature>
<feature type="compositionally biased region" description="Polar residues" evidence="1">
    <location>
        <begin position="25"/>
        <end position="35"/>
    </location>
</feature>
<feature type="compositionally biased region" description="Acidic residues" evidence="1">
    <location>
        <begin position="926"/>
        <end position="945"/>
    </location>
</feature>
<keyword evidence="2 3" id="KW-0812">Transmembrane</keyword>
<feature type="compositionally biased region" description="Basic and acidic residues" evidence="1">
    <location>
        <begin position="770"/>
        <end position="779"/>
    </location>
</feature>
<feature type="region of interest" description="Disordered" evidence="1">
    <location>
        <begin position="16"/>
        <end position="35"/>
    </location>
</feature>
<feature type="region of interest" description="Disordered" evidence="1">
    <location>
        <begin position="305"/>
        <end position="347"/>
    </location>
</feature>
<evidence type="ECO:0000256" key="1">
    <source>
        <dbReference type="SAM" id="MobiDB-lite"/>
    </source>
</evidence>
<feature type="compositionally biased region" description="Acidic residues" evidence="1">
    <location>
        <begin position="493"/>
        <end position="502"/>
    </location>
</feature>
<evidence type="ECO:0000313" key="4">
    <source>
        <dbReference type="Proteomes" id="UP000075225"/>
    </source>
</evidence>
<evidence type="ECO:0000313" key="3">
    <source>
        <dbReference type="EMBL" id="KYK63746.1"/>
    </source>
</evidence>
<dbReference type="EMBL" id="AHZP02002538">
    <property type="protein sequence ID" value="KYK63746.1"/>
    <property type="molecule type" value="Genomic_DNA"/>
</dbReference>
<feature type="compositionally biased region" description="Basic and acidic residues" evidence="1">
    <location>
        <begin position="812"/>
        <end position="828"/>
    </location>
</feature>
<feature type="compositionally biased region" description="Acidic residues" evidence="1">
    <location>
        <begin position="471"/>
        <end position="485"/>
    </location>
</feature>
<feature type="region of interest" description="Disordered" evidence="1">
    <location>
        <begin position="873"/>
        <end position="908"/>
    </location>
</feature>
<feature type="compositionally biased region" description="Acidic residues" evidence="1">
    <location>
        <begin position="746"/>
        <end position="757"/>
    </location>
</feature>
<feature type="region of interest" description="Disordered" evidence="1">
    <location>
        <begin position="457"/>
        <end position="549"/>
    </location>
</feature>
<accession>A0A151H326</accession>
<feature type="region of interest" description="Disordered" evidence="1">
    <location>
        <begin position="637"/>
        <end position="670"/>
    </location>
</feature>
<feature type="compositionally biased region" description="Basic and acidic residues" evidence="1">
    <location>
        <begin position="789"/>
        <end position="798"/>
    </location>
</feature>
<feature type="transmembrane region" description="Helical" evidence="2">
    <location>
        <begin position="1227"/>
        <end position="1249"/>
    </location>
</feature>
<dbReference type="AlphaFoldDB" id="A0A151H326"/>
<feature type="compositionally biased region" description="Acidic residues" evidence="1">
    <location>
        <begin position="885"/>
        <end position="898"/>
    </location>
</feature>
<sequence length="1259" mass="135498">MVSLCLPSPLLGLQGPCPSRKKPTRSNGKLQSQPCTRWKPVDLTTPQSRLLCHSLPTVPSSISPSQSSASSRLSVNPSCLAFSPAVCFLDANRRASWSPCFSLKCSFRNSRRPFLCMALCIVHLWLFSALSFREIVYVSDSAHQNKANPACLSSWSLAAPVDARQPVNAALTKEAQIDLYEPRNTLGGLGKSGRGSGFSLKTGDAFENVAPDDSGVALLSHESQQSSAAAHELNMHHDIQPDPSSTEFSNGRSAPVSFLQSRAFHLSRQPGHLSLHESLSRLSLFPSKGSSISFSSMSSPSLSALPSSSADSPLSSGLTPPLSLSTESVPAAEESPSSGASSSSSPCEFSPSRDFAFLEAGQATSGKNSLPRACAYASCKAGFFTPRPANDPNTCYTLSECSQCRVHPESHADLCSQVEERNGLLLLMKSSLGLMPNPTMPFRYKPLSAKDIARLRDSKGKGSAGGGGDGAEGEYDDAGGEENGEDGASGEGEGADDWEGSDEGFLQLHSRETRTKGESEPTGNARSSSQPLRRQGRLPSSVSGTEEIFRPSDFRLASFLEQAQEVRHGQRTAGETATGFAASLSPLPFSSASGASFDLSVSSGPSHSQSPFSFLGEKVSSWDNEYGDQGDDYGFGDQASMLGEYDDNEGSDEDYDEGGEQPRGATGAKSGKAVFLKFDETRVYRIVPNSLLGDVGRCATDSKNYMRLQITVALQPRRFRMSVAKAKKLMGLRARKPIPRSFHEGDEGEDGGYDDADGGYGDEQGFLELENERREERPVQGDGTGELGTESREQEGNWHELSGLTEGQDTSEDARERQRGEDRGENGRHTAVVSLSDTAAELGYEGKSEPDLQDGREQDLKFRFSSTRVADLEGEANQPLSFVQVEDDDYGDVEDDDGEGRGLGKKMKGFFGGVKRVFSRKKHGEDDDEEGGYDDDDNPPDDDGEAPPSKKGKRRGSFMNKVRGLVSSKSPEEKRFKKETKKARRGIKRVSRVAVDIAFHSPAVKKCRKSLSWSATFPAAKILQTSFFILARQGEVGGQLSAFINSGFSVTLKCKMKGGCMMNEVPVSCALVSCVKAKHVSTEALEEGKKRAAALAEHNLKLAQTSLVMSPADRAARAAEYERKIQEKQQEIEAGNLTQQQMLTAQQQQFLLQQQLAAISSSQSPLDPMQAKLLAAVQGGEDASSSTSGVTMQEASSGVTDSHTQRLIQHMIAFDSRRGGRGSRMSGGAIAALVILGLLGILVGGIAVFKYRGGRRRRR</sequence>
<evidence type="ECO:0000256" key="2">
    <source>
        <dbReference type="SAM" id="Phobius"/>
    </source>
</evidence>
<name>A0A151H326_TOXGO</name>
<feature type="compositionally biased region" description="Acidic residues" evidence="1">
    <location>
        <begin position="644"/>
        <end position="659"/>
    </location>
</feature>
<keyword evidence="2" id="KW-1133">Transmembrane helix</keyword>
<feature type="compositionally biased region" description="Polar residues" evidence="1">
    <location>
        <begin position="521"/>
        <end position="544"/>
    </location>
</feature>
<gene>
    <name evidence="3" type="ORF">TGPRC2_232020</name>
</gene>
<dbReference type="OrthoDB" id="10411001at2759"/>
<dbReference type="VEuPathDB" id="ToxoDB:TGPRC2_232020"/>